<dbReference type="EMBL" id="JNBS01000732">
    <property type="protein sequence ID" value="OQS03893.1"/>
    <property type="molecule type" value="Genomic_DNA"/>
</dbReference>
<name>A0A1W0A0T5_9STRA</name>
<dbReference type="STRING" id="74557.A0A1W0A0T5"/>
<protein>
    <submittedName>
        <fullName evidence="11">ATP-binding Cassette (ABC) Superfamily</fullName>
    </submittedName>
</protein>
<evidence type="ECO:0000313" key="12">
    <source>
        <dbReference type="Proteomes" id="UP000243217"/>
    </source>
</evidence>
<keyword evidence="12" id="KW-1185">Reference proteome</keyword>
<keyword evidence="3" id="KW-0813">Transport</keyword>
<dbReference type="InterPro" id="IPR027417">
    <property type="entry name" value="P-loop_NTPase"/>
</dbReference>
<feature type="transmembrane region" description="Helical" evidence="9">
    <location>
        <begin position="1208"/>
        <end position="1228"/>
    </location>
</feature>
<feature type="transmembrane region" description="Helical" evidence="9">
    <location>
        <begin position="1309"/>
        <end position="1332"/>
    </location>
</feature>
<dbReference type="GO" id="GO:0016020">
    <property type="term" value="C:membrane"/>
    <property type="evidence" value="ECO:0007669"/>
    <property type="project" value="UniProtKB-SubCell"/>
</dbReference>
<evidence type="ECO:0000256" key="8">
    <source>
        <dbReference type="ARBA" id="ARBA00023136"/>
    </source>
</evidence>
<dbReference type="FunFam" id="3.40.50.300:FF:000289">
    <property type="entry name" value="ABC transporter G family member 31"/>
    <property type="match status" value="1"/>
</dbReference>
<dbReference type="InterPro" id="IPR043926">
    <property type="entry name" value="ABCG_dom"/>
</dbReference>
<evidence type="ECO:0000256" key="7">
    <source>
        <dbReference type="ARBA" id="ARBA00022989"/>
    </source>
</evidence>
<dbReference type="Pfam" id="PF01061">
    <property type="entry name" value="ABC2_membrane"/>
    <property type="match status" value="2"/>
</dbReference>
<proteinExistence type="inferred from homology"/>
<evidence type="ECO:0000256" key="5">
    <source>
        <dbReference type="ARBA" id="ARBA00022741"/>
    </source>
</evidence>
<comment type="similarity">
    <text evidence="2">Belongs to the ABC transporter superfamily. ABCG family. PDR (TC 3.A.1.205) subfamily.</text>
</comment>
<evidence type="ECO:0000256" key="2">
    <source>
        <dbReference type="ARBA" id="ARBA00006012"/>
    </source>
</evidence>
<dbReference type="InterPro" id="IPR034003">
    <property type="entry name" value="ABCG_PDR_2"/>
</dbReference>
<dbReference type="Gene3D" id="3.40.50.300">
    <property type="entry name" value="P-loop containing nucleotide triphosphate hydrolases"/>
    <property type="match status" value="2"/>
</dbReference>
<dbReference type="InterPro" id="IPR003439">
    <property type="entry name" value="ABC_transporter-like_ATP-bd"/>
</dbReference>
<feature type="transmembrane region" description="Helical" evidence="9">
    <location>
        <begin position="439"/>
        <end position="456"/>
    </location>
</feature>
<dbReference type="SMART" id="SM00382">
    <property type="entry name" value="AAA"/>
    <property type="match status" value="2"/>
</dbReference>
<feature type="transmembrane region" description="Helical" evidence="9">
    <location>
        <begin position="504"/>
        <end position="534"/>
    </location>
</feature>
<evidence type="ECO:0000259" key="10">
    <source>
        <dbReference type="PROSITE" id="PS50893"/>
    </source>
</evidence>
<feature type="domain" description="ABC transporter" evidence="10">
    <location>
        <begin position="732"/>
        <end position="974"/>
    </location>
</feature>
<comment type="caution">
    <text evidence="11">The sequence shown here is derived from an EMBL/GenBank/DDBJ whole genome shotgun (WGS) entry which is preliminary data.</text>
</comment>
<keyword evidence="4 9" id="KW-0812">Transmembrane</keyword>
<gene>
    <name evidence="11" type="ORF">THRCLA_03824</name>
</gene>
<keyword evidence="7 9" id="KW-1133">Transmembrane helix</keyword>
<feature type="transmembrane region" description="Helical" evidence="9">
    <location>
        <begin position="1141"/>
        <end position="1170"/>
    </location>
</feature>
<feature type="transmembrane region" description="Helical" evidence="9">
    <location>
        <begin position="577"/>
        <end position="595"/>
    </location>
</feature>
<dbReference type="SUPFAM" id="SSF52540">
    <property type="entry name" value="P-loop containing nucleoside triphosphate hydrolases"/>
    <property type="match status" value="2"/>
</dbReference>
<dbReference type="Proteomes" id="UP000243217">
    <property type="component" value="Unassembled WGS sequence"/>
</dbReference>
<reference evidence="11 12" key="1">
    <citation type="journal article" date="2014" name="Genome Biol. Evol.">
        <title>The secreted proteins of Achlya hypogyna and Thraustotheca clavata identify the ancestral oomycete secretome and reveal gene acquisitions by horizontal gene transfer.</title>
        <authorList>
            <person name="Misner I."/>
            <person name="Blouin N."/>
            <person name="Leonard G."/>
            <person name="Richards T.A."/>
            <person name="Lane C.E."/>
        </authorList>
    </citation>
    <scope>NUCLEOTIDE SEQUENCE [LARGE SCALE GENOMIC DNA]</scope>
    <source>
        <strain evidence="11 12">ATCC 34112</strain>
    </source>
</reference>
<sequence>MATTQQLSEDFLSQGSEIFHLNVAACFEASRGKSLPQLEIRLVDVAIHADVVVATKSGQGLPTLWNEIKTSLLGFMKSKHVVEKNILHPMSAVFKPCSMTLVLGQPGSGKSSLMKLLSGRFPMEKNILIDGLITYNGQSFSAVRKQIPQFASYVSQRDYHYPTLTVKETLEFAHACSGVFQQHFKNSMRNGTEEENESAAQLLANLQRAYPDIVTRQMGLKICEDTIVGNAMLRGVSGGERKRVTVGEMEFGMKMASFLDEISTGLDSAATFDIVKSQKSMAESLNKTIVIALLQPAPEVFDLFDELLLLNNGYVMYQGPRSMAVEYFESLGFKCPPGRDPADFLLDLGTQEQEQYVATTSWVPRYPSEYNDLFKNSQLYKNMLSSLNQPVSQNLLDEAVEHMNHLPVYQVPFNTITWKLVLHQIRVYLRNKEFVQSRLGMVIIMGLLYSTSFYQVNADQILTVLGVIFTTVLFLSLMQIPLLPSIIDAREIFYKHKSANFFPTFAYVFSYCLTQIPFAIAETLFFGSIMYWITGFTADAAAFILYLVLLLLTNLVFSTWFFFIGVVSPNVHVAEPLSLMCVLLYVAFAGFIVSADNLPNYLIWLYWIDPLAWSLRAIAINQYSRSEFQVCAYKGIDYCELQGSTFGNSILSQYSIKTNQDWILYAIIFLIVCYGLFMLFAYLALQFIRYDATQHSVTVNNKDEEDSNYSEAPKTPAVVVAVDDTKVVPVTLAFENLWYSVPNPTKGEPDLQLLKGISGYALPGTITALMGSSGAGKTTLMDVIAGRKTGGKIEGSIYLNGYPATDLAIRRATGYCEQVDIHSVAATFREAFQFSALLRQSDDISTQEKLAFAETCLDLLDMTNLGDKIIRGASVEQLKRLTIGVELAAAPSVLFLDEPTSGLDARSAKIIMTGIRKIASTGRTVVCTIHQPSTEVFMMFDSLLLLKRGGETVYFGDLGANAFHLINYFQSIPDTLPLLPGANPATWMLEVIGAGVEARSANQLDYVQHFNSSHERSCLAQNLEPLVKPGSAQQELTFRKKRAASSLTQLKVLTQRFFRLYWRTSSYNNTRVYISIFLAIFFGLIYRGVDYTTFSGATGGVGMIYVTSVFVAMISFYSVIPIAGEERASFYRERASQTYNSLWYFVAASIVEIPYVFFTTYLFTIIYYPFVGLNESVQACLYYGFNLSLLVLMNVYMGQFMSYSMPNVDVAGLVGFLFNSIFMLFMGFTPAASQIPSGYRWLYHITPPKYSLAILTAETFSKCTDGTQLGCKTLKNVPPTLLNAANSTTITVGQYVEYMFEMKYDDATLNSIVTVGYIILFLVLNVISLRFINHQKK</sequence>
<feature type="transmembrane region" description="Helical" evidence="9">
    <location>
        <begin position="462"/>
        <end position="483"/>
    </location>
</feature>
<accession>A0A1W0A0T5</accession>
<feature type="transmembrane region" description="Helical" evidence="9">
    <location>
        <begin position="662"/>
        <end position="685"/>
    </location>
</feature>
<dbReference type="CDD" id="cd03232">
    <property type="entry name" value="ABCG_PDR_domain2"/>
    <property type="match status" value="1"/>
</dbReference>
<dbReference type="PROSITE" id="PS50893">
    <property type="entry name" value="ABC_TRANSPORTER_2"/>
    <property type="match status" value="2"/>
</dbReference>
<feature type="transmembrane region" description="Helical" evidence="9">
    <location>
        <begin position="1101"/>
        <end position="1120"/>
    </location>
</feature>
<evidence type="ECO:0000256" key="4">
    <source>
        <dbReference type="ARBA" id="ARBA00022692"/>
    </source>
</evidence>
<dbReference type="GO" id="GO:0005524">
    <property type="term" value="F:ATP binding"/>
    <property type="evidence" value="ECO:0007669"/>
    <property type="project" value="UniProtKB-KW"/>
</dbReference>
<feature type="transmembrane region" description="Helical" evidence="9">
    <location>
        <begin position="540"/>
        <end position="565"/>
    </location>
</feature>
<dbReference type="GO" id="GO:0140359">
    <property type="term" value="F:ABC-type transporter activity"/>
    <property type="evidence" value="ECO:0007669"/>
    <property type="project" value="InterPro"/>
</dbReference>
<dbReference type="FunFam" id="3.40.50.300:FF:000528">
    <property type="entry name" value="ABC transporter G family member 31"/>
    <property type="match status" value="1"/>
</dbReference>
<dbReference type="InterPro" id="IPR003593">
    <property type="entry name" value="AAA+_ATPase"/>
</dbReference>
<dbReference type="Pfam" id="PF19055">
    <property type="entry name" value="ABC2_membrane_7"/>
    <property type="match status" value="2"/>
</dbReference>
<organism evidence="11 12">
    <name type="scientific">Thraustotheca clavata</name>
    <dbReference type="NCBI Taxonomy" id="74557"/>
    <lineage>
        <taxon>Eukaryota</taxon>
        <taxon>Sar</taxon>
        <taxon>Stramenopiles</taxon>
        <taxon>Oomycota</taxon>
        <taxon>Saprolegniomycetes</taxon>
        <taxon>Saprolegniales</taxon>
        <taxon>Achlyaceae</taxon>
        <taxon>Thraustotheca</taxon>
    </lineage>
</organism>
<comment type="subcellular location">
    <subcellularLocation>
        <location evidence="1">Membrane</location>
        <topology evidence="1">Multi-pass membrane protein</topology>
    </subcellularLocation>
</comment>
<evidence type="ECO:0000256" key="3">
    <source>
        <dbReference type="ARBA" id="ARBA00022448"/>
    </source>
</evidence>
<keyword evidence="8 9" id="KW-0472">Membrane</keyword>
<evidence type="ECO:0000256" key="1">
    <source>
        <dbReference type="ARBA" id="ARBA00004141"/>
    </source>
</evidence>
<evidence type="ECO:0000256" key="6">
    <source>
        <dbReference type="ARBA" id="ARBA00022840"/>
    </source>
</evidence>
<feature type="transmembrane region" description="Helical" evidence="9">
    <location>
        <begin position="1072"/>
        <end position="1089"/>
    </location>
</feature>
<keyword evidence="5" id="KW-0547">Nucleotide-binding</keyword>
<dbReference type="Pfam" id="PF00005">
    <property type="entry name" value="ABC_tran"/>
    <property type="match status" value="2"/>
</dbReference>
<evidence type="ECO:0000256" key="9">
    <source>
        <dbReference type="SAM" id="Phobius"/>
    </source>
</evidence>
<feature type="domain" description="ABC transporter" evidence="10">
    <location>
        <begin position="68"/>
        <end position="337"/>
    </location>
</feature>
<dbReference type="OrthoDB" id="66620at2759"/>
<dbReference type="GO" id="GO:0016887">
    <property type="term" value="F:ATP hydrolysis activity"/>
    <property type="evidence" value="ECO:0007669"/>
    <property type="project" value="InterPro"/>
</dbReference>
<dbReference type="InterPro" id="IPR013525">
    <property type="entry name" value="ABC2_TM"/>
</dbReference>
<evidence type="ECO:0000313" key="11">
    <source>
        <dbReference type="EMBL" id="OQS03893.1"/>
    </source>
</evidence>
<keyword evidence="6 11" id="KW-0067">ATP-binding</keyword>
<feature type="transmembrane region" description="Helical" evidence="9">
    <location>
        <begin position="1176"/>
        <end position="1196"/>
    </location>
</feature>
<dbReference type="PANTHER" id="PTHR19241">
    <property type="entry name" value="ATP-BINDING CASSETTE TRANSPORTER"/>
    <property type="match status" value="1"/>
</dbReference>